<dbReference type="EMBL" id="GBXM01043172">
    <property type="protein sequence ID" value="JAH65405.1"/>
    <property type="molecule type" value="Transcribed_RNA"/>
</dbReference>
<organism evidence="1">
    <name type="scientific">Anguilla anguilla</name>
    <name type="common">European freshwater eel</name>
    <name type="synonym">Muraena anguilla</name>
    <dbReference type="NCBI Taxonomy" id="7936"/>
    <lineage>
        <taxon>Eukaryota</taxon>
        <taxon>Metazoa</taxon>
        <taxon>Chordata</taxon>
        <taxon>Craniata</taxon>
        <taxon>Vertebrata</taxon>
        <taxon>Euteleostomi</taxon>
        <taxon>Actinopterygii</taxon>
        <taxon>Neopterygii</taxon>
        <taxon>Teleostei</taxon>
        <taxon>Anguilliformes</taxon>
        <taxon>Anguillidae</taxon>
        <taxon>Anguilla</taxon>
    </lineage>
</organism>
<reference evidence="1" key="2">
    <citation type="journal article" date="2015" name="Fish Shellfish Immunol.">
        <title>Early steps in the European eel (Anguilla anguilla)-Vibrio vulnificus interaction in the gills: Role of the RtxA13 toxin.</title>
        <authorList>
            <person name="Callol A."/>
            <person name="Pajuelo D."/>
            <person name="Ebbesson L."/>
            <person name="Teles M."/>
            <person name="MacKenzie S."/>
            <person name="Amaro C."/>
        </authorList>
    </citation>
    <scope>NUCLEOTIDE SEQUENCE</scope>
</reference>
<name>A0A0E9UJG2_ANGAN</name>
<protein>
    <submittedName>
        <fullName evidence="1">Uncharacterized protein</fullName>
    </submittedName>
</protein>
<dbReference type="AlphaFoldDB" id="A0A0E9UJG2"/>
<sequence length="18" mass="2182">MLHWVCFISILLLLFPVH</sequence>
<evidence type="ECO:0000313" key="1">
    <source>
        <dbReference type="EMBL" id="JAH65405.1"/>
    </source>
</evidence>
<proteinExistence type="predicted"/>
<accession>A0A0E9UJG2</accession>
<reference evidence="1" key="1">
    <citation type="submission" date="2014-11" db="EMBL/GenBank/DDBJ databases">
        <authorList>
            <person name="Amaro Gonzalez C."/>
        </authorList>
    </citation>
    <scope>NUCLEOTIDE SEQUENCE</scope>
</reference>